<accession>A0A8J2X651</accession>
<dbReference type="Pfam" id="PF02854">
    <property type="entry name" value="MIF4G"/>
    <property type="match status" value="1"/>
</dbReference>
<dbReference type="GO" id="GO:0042274">
    <property type="term" value="P:ribosomal small subunit biogenesis"/>
    <property type="evidence" value="ECO:0007669"/>
    <property type="project" value="TreeGrafter"/>
</dbReference>
<feature type="compositionally biased region" description="Basic and acidic residues" evidence="4">
    <location>
        <begin position="130"/>
        <end position="154"/>
    </location>
</feature>
<dbReference type="InterPro" id="IPR003890">
    <property type="entry name" value="MIF4G-like_typ-3"/>
</dbReference>
<feature type="compositionally biased region" description="Acidic residues" evidence="4">
    <location>
        <begin position="253"/>
        <end position="277"/>
    </location>
</feature>
<dbReference type="PANTHER" id="PTHR18034:SF4">
    <property type="entry name" value="NUCLEOLAR MIF4G DOMAIN-CONTAINING PROTEIN 1"/>
    <property type="match status" value="1"/>
</dbReference>
<feature type="compositionally biased region" description="Basic and acidic residues" evidence="4">
    <location>
        <begin position="278"/>
        <end position="293"/>
    </location>
</feature>
<evidence type="ECO:0000256" key="2">
    <source>
        <dbReference type="ARBA" id="ARBA00006856"/>
    </source>
</evidence>
<feature type="compositionally biased region" description="Acidic residues" evidence="4">
    <location>
        <begin position="217"/>
        <end position="244"/>
    </location>
</feature>
<gene>
    <name evidence="6" type="ORF">BN860_07470g</name>
</gene>
<dbReference type="SMART" id="SM00543">
    <property type="entry name" value="MIF4G"/>
    <property type="match status" value="1"/>
</dbReference>
<dbReference type="EMBL" id="HG316455">
    <property type="protein sequence ID" value="CDF88326.1"/>
    <property type="molecule type" value="Genomic_DNA"/>
</dbReference>
<dbReference type="AlphaFoldDB" id="A0A8J2X651"/>
<protein>
    <submittedName>
        <fullName evidence="6">BN860_07470g1_1</fullName>
    </submittedName>
</protein>
<feature type="region of interest" description="Disordered" evidence="4">
    <location>
        <begin position="130"/>
        <end position="166"/>
    </location>
</feature>
<dbReference type="SUPFAM" id="SSF48371">
    <property type="entry name" value="ARM repeat"/>
    <property type="match status" value="1"/>
</dbReference>
<evidence type="ECO:0000256" key="3">
    <source>
        <dbReference type="ARBA" id="ARBA00023242"/>
    </source>
</evidence>
<evidence type="ECO:0000256" key="1">
    <source>
        <dbReference type="ARBA" id="ARBA00004604"/>
    </source>
</evidence>
<comment type="similarity">
    <text evidence="2">Belongs to the CWC22 family.</text>
</comment>
<dbReference type="Proteomes" id="UP000019375">
    <property type="component" value="Unassembled WGS sequence"/>
</dbReference>
<feature type="compositionally biased region" description="Acidic residues" evidence="4">
    <location>
        <begin position="89"/>
        <end position="106"/>
    </location>
</feature>
<organism evidence="6 7">
    <name type="scientific">Zygosaccharomyces bailii (strain CLIB 213 / ATCC 58445 / CBS 680 / BCRC 21525 / NBRC 1098 / NCYC 1416 / NRRL Y-2227)</name>
    <dbReference type="NCBI Taxonomy" id="1333698"/>
    <lineage>
        <taxon>Eukaryota</taxon>
        <taxon>Fungi</taxon>
        <taxon>Dikarya</taxon>
        <taxon>Ascomycota</taxon>
        <taxon>Saccharomycotina</taxon>
        <taxon>Saccharomycetes</taxon>
        <taxon>Saccharomycetales</taxon>
        <taxon>Saccharomycetaceae</taxon>
        <taxon>Zygosaccharomyces</taxon>
    </lineage>
</organism>
<evidence type="ECO:0000313" key="6">
    <source>
        <dbReference type="EMBL" id="CDF88326.1"/>
    </source>
</evidence>
<dbReference type="GO" id="GO:0005730">
    <property type="term" value="C:nucleolus"/>
    <property type="evidence" value="ECO:0007669"/>
    <property type="project" value="UniProtKB-SubCell"/>
</dbReference>
<feature type="region of interest" description="Disordered" evidence="4">
    <location>
        <begin position="16"/>
        <end position="112"/>
    </location>
</feature>
<feature type="compositionally biased region" description="Basic and acidic residues" evidence="4">
    <location>
        <begin position="16"/>
        <end position="29"/>
    </location>
</feature>
<dbReference type="SMART" id="SM00544">
    <property type="entry name" value="MA3"/>
    <property type="match status" value="1"/>
</dbReference>
<proteinExistence type="inferred from homology"/>
<dbReference type="Pfam" id="PF02847">
    <property type="entry name" value="MA3"/>
    <property type="match status" value="1"/>
</dbReference>
<feature type="compositionally biased region" description="Polar residues" evidence="4">
    <location>
        <begin position="59"/>
        <end position="69"/>
    </location>
</feature>
<sequence length="893" mass="102401">MASKHGIRIPGILLDELKARGDANDDRYYSGKGKKRNTKSQLSRKETRKRQRQEKRNNMRSNTIQSTPKSQKKADKPVTLKTNTLPFSSDDELSPDDFDEFIEDSSDDKHEHEQCMTAEETMAALKAVKDAKTPRLEDTKTKKTSQSKEKEIEGVRPLTPAEREAMKRDEIEMEYYAKKLGLKGKNKKIHARDEFDAIGGLLDGLEFFENFEGSKDQEEEEADMESDQENSFEEEQIEEADFSEDNIQNPFSSDDELSSGDFDDNDELLDEDESEGGEDSRREYEDSSKESAKENPFVAPIAEDDNTYVPPSLRKHKLAIEGELETLTRLRKTVKSSLNKLSDSNITTIVSSLNDLFDSNSRQYVTDAITKEVLAIICQSNKLLDGFIMNYAAVVFSLWKLRGTEVGALFIQSFVEEFLKYYYQQMDVVQNFNSSKEAAAIFPKECSNLITLLAYCYNFGFISCKLIYDLIRYFVKSPNEFTTELLLKVVSISGPLIRGDDPSALKEIISNLLANVKSIKDQPVRLRFLLETMSDLKNNRLKPSLLATSHQPVKKVLQNVIKSSNSSSEPLQVTVDDIRNIDKKGKWWLVGASWKGNLESAFEEADNEGTKPTESIQKINLKDDLLEDMPDWSVIARQQRMNTDVRRAIFVSIMSAQDYMDAFTRLEKLNLKNKQVAEIPRVLIHCLVQDSNTNGYNPYYALLARRLCEYQHHLAKSFQFLFWDIVKRFEDEDPDDEEDKEMNEDARLRSVANRGRFFGFLISAAILPLDVFKHVPIISGLNSEGNLFVEVLLYQLLLNVAKNSEIKTRDSGGKKIIRFKNDELTKLLVNGVKLENRSVILKGLKWFITRKFKYNDYVGQKGDKKYEKDLRRIEWAVPTIMDIINHELEGITY</sequence>
<evidence type="ECO:0000256" key="4">
    <source>
        <dbReference type="SAM" id="MobiDB-lite"/>
    </source>
</evidence>
<evidence type="ECO:0000313" key="7">
    <source>
        <dbReference type="Proteomes" id="UP000019375"/>
    </source>
</evidence>
<feature type="domain" description="MI" evidence="5">
    <location>
        <begin position="644"/>
        <end position="777"/>
    </location>
</feature>
<dbReference type="PROSITE" id="PS51366">
    <property type="entry name" value="MI"/>
    <property type="match status" value="1"/>
</dbReference>
<keyword evidence="7" id="KW-1185">Reference proteome</keyword>
<feature type="region of interest" description="Disordered" evidence="4">
    <location>
        <begin position="209"/>
        <end position="306"/>
    </location>
</feature>
<dbReference type="InterPro" id="IPR016024">
    <property type="entry name" value="ARM-type_fold"/>
</dbReference>
<dbReference type="PANTHER" id="PTHR18034">
    <property type="entry name" value="CELL CYCLE CONTROL PROTEIN CWF22-RELATED"/>
    <property type="match status" value="1"/>
</dbReference>
<evidence type="ECO:0000259" key="5">
    <source>
        <dbReference type="PROSITE" id="PS51366"/>
    </source>
</evidence>
<dbReference type="GO" id="GO:0003723">
    <property type="term" value="F:RNA binding"/>
    <property type="evidence" value="ECO:0007669"/>
    <property type="project" value="InterPro"/>
</dbReference>
<dbReference type="Gene3D" id="1.25.40.180">
    <property type="match status" value="1"/>
</dbReference>
<dbReference type="OrthoDB" id="361797at2759"/>
<dbReference type="InterPro" id="IPR050781">
    <property type="entry name" value="CWC22_splicing_factor"/>
</dbReference>
<dbReference type="InterPro" id="IPR003891">
    <property type="entry name" value="Initiation_fac_eIF4g_MI"/>
</dbReference>
<reference evidence="7" key="1">
    <citation type="journal article" date="2013" name="Genome Announc.">
        <title>Genome sequence of the food spoilage yeast Zygosaccharomyces bailii CLIB 213(T).</title>
        <authorList>
            <person name="Galeote V."/>
            <person name="Bigey F."/>
            <person name="Devillers H."/>
            <person name="Neuveglise C."/>
            <person name="Dequin S."/>
        </authorList>
    </citation>
    <scope>NUCLEOTIDE SEQUENCE [LARGE SCALE GENOMIC DNA]</scope>
    <source>
        <strain evidence="7">CLIB 213 / ATCC 58445 / CBS 680 / CCRC 21525 / NBRC 1098 / NCYC 1416 / NRRL Y-2227</strain>
    </source>
</reference>
<keyword evidence="3" id="KW-0539">Nucleus</keyword>
<name>A0A8J2X651_ZYGB2</name>
<comment type="subcellular location">
    <subcellularLocation>
        <location evidence="1">Nucleus</location>
        <location evidence="1">Nucleolus</location>
    </subcellularLocation>
</comment>